<keyword evidence="1" id="KW-0233">DNA recombination</keyword>
<protein>
    <recommendedName>
        <fullName evidence="4">Tyr recombinase domain-containing protein</fullName>
    </recommendedName>
</protein>
<reference evidence="2 3" key="1">
    <citation type="journal article" date="2019" name="Int. J. Syst. Evol. Microbiol.">
        <title>The Global Catalogue of Microorganisms (GCM) 10K type strain sequencing project: providing services to taxonomists for standard genome sequencing and annotation.</title>
        <authorList>
            <consortium name="The Broad Institute Genomics Platform"/>
            <consortium name="The Broad Institute Genome Sequencing Center for Infectious Disease"/>
            <person name="Wu L."/>
            <person name="Ma J."/>
        </authorList>
    </citation>
    <scope>NUCLEOTIDE SEQUENCE [LARGE SCALE GENOMIC DNA]</scope>
    <source>
        <strain evidence="2 3">JCM 5052</strain>
    </source>
</reference>
<keyword evidence="3" id="KW-1185">Reference proteome</keyword>
<dbReference type="Gene3D" id="1.10.443.10">
    <property type="entry name" value="Intergrase catalytic core"/>
    <property type="match status" value="1"/>
</dbReference>
<organism evidence="2 3">
    <name type="scientific">Streptomyces mordarskii</name>
    <dbReference type="NCBI Taxonomy" id="1226758"/>
    <lineage>
        <taxon>Bacteria</taxon>
        <taxon>Bacillati</taxon>
        <taxon>Actinomycetota</taxon>
        <taxon>Actinomycetes</taxon>
        <taxon>Kitasatosporales</taxon>
        <taxon>Streptomycetaceae</taxon>
        <taxon>Streptomyces</taxon>
    </lineage>
</organism>
<evidence type="ECO:0000313" key="3">
    <source>
        <dbReference type="Proteomes" id="UP001501576"/>
    </source>
</evidence>
<comment type="caution">
    <text evidence="2">The sequence shown here is derived from an EMBL/GenBank/DDBJ whole genome shotgun (WGS) entry which is preliminary data.</text>
</comment>
<accession>A0ABN1C873</accession>
<dbReference type="Proteomes" id="UP001501576">
    <property type="component" value="Unassembled WGS sequence"/>
</dbReference>
<dbReference type="InterPro" id="IPR013762">
    <property type="entry name" value="Integrase-like_cat_sf"/>
</dbReference>
<sequence length="662" mass="75645">MHWRQRVFRFPELPIPDGHWRPWSPDPQAPAVRDDPRICPTQVHGQLSWPSPPRTLRVDHAQRIMDREFPELPTLAAVIAQMTAERNLSDAWERLALHMARLALAARDADQSLVSEQDIAQLPQLRGPLVEIFRRAGLLRRRPNRWHLALHPHSPAVSCEHCLSWSGTTAKLCSACKNWRLSSEKGTCRRCHRTLPLSLGRCRRCRVVELEQTLADAPVPDQLWFGGDIDIYVNKTGRDLNNARDRQAQQRRSELRYWPEHLIDPAQLELFQAPERNWKAIQDPGLLKISEPGQAIIGELDQLARDQAWSSATRKKSLRTLRVLLAWLGTGTPILERDVVGVGDLSPYYNTVRVAGFLQAKGMLVVDSDTVGTHEASVRRWVNQAPPQFQADLHSWIAVLRGGGKRPSPPMRWATIRGYTLHVVSVLGTWEHLASLSEVTEQEVKAAAANYSVFTSLPSLFRALRRERRIFRDPARNVHLTTPVRVPRPIPADRLKGMLNQAGGTKDRLALVLMAVYTVRLKQVAEILLDDLDRSTGRLRIRRPNRLDHEICLDEFALQLVKEWLTERHRRWPLSTNPYLIVSPLTALHIDRPSVGISNFKSLRDRIGINFTQLRQDRFLDEARETADPVRLMRLFGITSYTAIHYVRTAHPERFAIDPTQA</sequence>
<name>A0ABN1C873_9ACTN</name>
<dbReference type="InterPro" id="IPR011010">
    <property type="entry name" value="DNA_brk_join_enz"/>
</dbReference>
<evidence type="ECO:0000256" key="1">
    <source>
        <dbReference type="ARBA" id="ARBA00023172"/>
    </source>
</evidence>
<dbReference type="EMBL" id="BAAABZ010000011">
    <property type="protein sequence ID" value="GAA0513828.1"/>
    <property type="molecule type" value="Genomic_DNA"/>
</dbReference>
<dbReference type="SUPFAM" id="SSF56349">
    <property type="entry name" value="DNA breaking-rejoining enzymes"/>
    <property type="match status" value="1"/>
</dbReference>
<evidence type="ECO:0000313" key="2">
    <source>
        <dbReference type="EMBL" id="GAA0513828.1"/>
    </source>
</evidence>
<evidence type="ECO:0008006" key="4">
    <source>
        <dbReference type="Google" id="ProtNLM"/>
    </source>
</evidence>
<gene>
    <name evidence="2" type="ORF">GCM10010390_15220</name>
</gene>
<proteinExistence type="predicted"/>